<gene>
    <name evidence="2" type="ORF">SAMN05192553_10838</name>
</gene>
<evidence type="ECO:0000313" key="3">
    <source>
        <dbReference type="Proteomes" id="UP000199403"/>
    </source>
</evidence>
<dbReference type="InterPro" id="IPR012912">
    <property type="entry name" value="Plasmid_pRiA4b_Orf3-like"/>
</dbReference>
<dbReference type="OrthoDB" id="9801392at2"/>
<evidence type="ECO:0000313" key="2">
    <source>
        <dbReference type="EMBL" id="SEJ67731.1"/>
    </source>
</evidence>
<dbReference type="Gene3D" id="3.10.290.30">
    <property type="entry name" value="MM3350-like"/>
    <property type="match status" value="1"/>
</dbReference>
<dbReference type="Proteomes" id="UP000199403">
    <property type="component" value="Unassembled WGS sequence"/>
</dbReference>
<accession>A0A1H7AQ10</accession>
<proteinExistence type="predicted"/>
<evidence type="ECO:0000259" key="1">
    <source>
        <dbReference type="Pfam" id="PF07929"/>
    </source>
</evidence>
<dbReference type="SUPFAM" id="SSF159941">
    <property type="entry name" value="MM3350-like"/>
    <property type="match status" value="1"/>
</dbReference>
<sequence>MSSSHIQLNPIKLGIQLENMPHGVYRKLLVPDYINMMQLHAVLQLAMGWTFSHLFQIMDTRQRPKLIASFGAFESYEEPLPYEYETHRLLLK</sequence>
<dbReference type="InterPro" id="IPR024047">
    <property type="entry name" value="MM3350-like_sf"/>
</dbReference>
<dbReference type="EMBL" id="FNZH01000008">
    <property type="protein sequence ID" value="SEJ67731.1"/>
    <property type="molecule type" value="Genomic_DNA"/>
</dbReference>
<keyword evidence="3" id="KW-1185">Reference proteome</keyword>
<name>A0A1H7AQ10_9BACT</name>
<protein>
    <submittedName>
        <fullName evidence="2">PRiA4b ORF-3-like protein</fullName>
    </submittedName>
</protein>
<organism evidence="2 3">
    <name type="scientific">Cyclobacterium xiamenense</name>
    <dbReference type="NCBI Taxonomy" id="1297121"/>
    <lineage>
        <taxon>Bacteria</taxon>
        <taxon>Pseudomonadati</taxon>
        <taxon>Bacteroidota</taxon>
        <taxon>Cytophagia</taxon>
        <taxon>Cytophagales</taxon>
        <taxon>Cyclobacteriaceae</taxon>
        <taxon>Cyclobacterium</taxon>
    </lineage>
</organism>
<dbReference type="AlphaFoldDB" id="A0A1H7AQ10"/>
<dbReference type="Pfam" id="PF07929">
    <property type="entry name" value="PRiA4_ORF3"/>
    <property type="match status" value="1"/>
</dbReference>
<feature type="domain" description="Plasmid pRiA4b Orf3-like" evidence="1">
    <location>
        <begin position="12"/>
        <end position="62"/>
    </location>
</feature>
<reference evidence="3" key="1">
    <citation type="submission" date="2016-10" db="EMBL/GenBank/DDBJ databases">
        <authorList>
            <person name="Varghese N."/>
            <person name="Submissions S."/>
        </authorList>
    </citation>
    <scope>NUCLEOTIDE SEQUENCE [LARGE SCALE GENOMIC DNA]</scope>
    <source>
        <strain evidence="3">IBRC-M 10761</strain>
    </source>
</reference>
<dbReference type="STRING" id="1416801.SAMN05192553_10838"/>